<evidence type="ECO:0000313" key="1">
    <source>
        <dbReference type="EMBL" id="TCD67761.1"/>
    </source>
</evidence>
<dbReference type="EMBL" id="RWJN01000086">
    <property type="protein sequence ID" value="TCD67761.1"/>
    <property type="molecule type" value="Genomic_DNA"/>
</dbReference>
<keyword evidence="2" id="KW-1185">Reference proteome</keyword>
<accession>A0A4R0RHF5</accession>
<protein>
    <submittedName>
        <fullName evidence="1">Uncharacterized protein</fullName>
    </submittedName>
</protein>
<gene>
    <name evidence="1" type="ORF">EIP91_011947</name>
</gene>
<sequence>MSQSTALITGNSSYNGIDNPEQSPLIQGIFDDPTCVPGRILSLHKNRSPIIHPFLRTLNNVLVGRRGRRPTQWELWAGVRLPVILMQILIEEDMWSRDEGSFKNVLYSLELLITLRQCLLTLTGPYEIPDESTFATSYDASCAQDCLLYMDNFAVALWKNRDLLQVEHLEDEHRHSAHFALPAQECMLALCQIHDRMHSKTPEPSSAAGAFLMYCWIYSPSANVDALRVQKFLHYFLTDHHTDQQRIIKGILKPGDSSIRDCAVQVCKFLRAENILGYDAKTLAALCYSFVEVYPEVFFKVDLPARKGLLASLITCCQRQHCSSDEGVWIIAIGFSMQTFQCLLSLPGDAVVRQFGEYAGRLNFATILKWSIMPAVQNVKQDFFDILVVVMRGLQRYITILYGDLESRAAQKKTPIYLTTARVWHDTMSQLSYNPTNGVQQLRLKQKAMQAWKEYGRSLGLHTGMSVSTALTARGPSELSDVTPYWRIPRRCFWRECGCATGRAGHRLRVAKWSGTNRFEGELIRQTLRYVM</sequence>
<reference evidence="1 2" key="1">
    <citation type="submission" date="2018-11" db="EMBL/GenBank/DDBJ databases">
        <title>Genome assembly of Steccherinum ochraceum LE-BIN_3174, the white-rot fungus of the Steccherinaceae family (The Residual Polyporoid clade, Polyporales, Basidiomycota).</title>
        <authorList>
            <person name="Fedorova T.V."/>
            <person name="Glazunova O.A."/>
            <person name="Landesman E.O."/>
            <person name="Moiseenko K.V."/>
            <person name="Psurtseva N.V."/>
            <person name="Savinova O.S."/>
            <person name="Shakhova N.V."/>
            <person name="Tyazhelova T.V."/>
            <person name="Vasina D.V."/>
        </authorList>
    </citation>
    <scope>NUCLEOTIDE SEQUENCE [LARGE SCALE GENOMIC DNA]</scope>
    <source>
        <strain evidence="1 2">LE-BIN_3174</strain>
    </source>
</reference>
<dbReference type="Proteomes" id="UP000292702">
    <property type="component" value="Unassembled WGS sequence"/>
</dbReference>
<name>A0A4R0RHF5_9APHY</name>
<dbReference type="STRING" id="92696.A0A4R0RHF5"/>
<organism evidence="1 2">
    <name type="scientific">Steccherinum ochraceum</name>
    <dbReference type="NCBI Taxonomy" id="92696"/>
    <lineage>
        <taxon>Eukaryota</taxon>
        <taxon>Fungi</taxon>
        <taxon>Dikarya</taxon>
        <taxon>Basidiomycota</taxon>
        <taxon>Agaricomycotina</taxon>
        <taxon>Agaricomycetes</taxon>
        <taxon>Polyporales</taxon>
        <taxon>Steccherinaceae</taxon>
        <taxon>Steccherinum</taxon>
    </lineage>
</organism>
<comment type="caution">
    <text evidence="1">The sequence shown here is derived from an EMBL/GenBank/DDBJ whole genome shotgun (WGS) entry which is preliminary data.</text>
</comment>
<proteinExistence type="predicted"/>
<dbReference type="OrthoDB" id="10687993at2759"/>
<dbReference type="AlphaFoldDB" id="A0A4R0RHF5"/>
<evidence type="ECO:0000313" key="2">
    <source>
        <dbReference type="Proteomes" id="UP000292702"/>
    </source>
</evidence>